<evidence type="ECO:0000256" key="8">
    <source>
        <dbReference type="ARBA" id="ARBA00023136"/>
    </source>
</evidence>
<keyword evidence="6" id="KW-0040">ANK repeat</keyword>
<dbReference type="Pfam" id="PF00520">
    <property type="entry name" value="Ion_trans"/>
    <property type="match status" value="1"/>
</dbReference>
<evidence type="ECO:0000256" key="4">
    <source>
        <dbReference type="ARBA" id="ARBA00022737"/>
    </source>
</evidence>
<feature type="domain" description="Transient receptor ion channel" evidence="12">
    <location>
        <begin position="218"/>
        <end position="283"/>
    </location>
</feature>
<dbReference type="GO" id="GO:0005886">
    <property type="term" value="C:plasma membrane"/>
    <property type="evidence" value="ECO:0007669"/>
    <property type="project" value="TreeGrafter"/>
</dbReference>
<keyword evidence="5 11" id="KW-1133">Transmembrane helix</keyword>
<dbReference type="GO" id="GO:0034703">
    <property type="term" value="C:cation channel complex"/>
    <property type="evidence" value="ECO:0007669"/>
    <property type="project" value="TreeGrafter"/>
</dbReference>
<gene>
    <name evidence="13" type="ORF">Ocin01_04174</name>
</gene>
<dbReference type="InterPro" id="IPR005821">
    <property type="entry name" value="Ion_trans_dom"/>
</dbReference>
<keyword evidence="9" id="KW-0407">Ion channel</keyword>
<dbReference type="InterPro" id="IPR036770">
    <property type="entry name" value="Ankyrin_rpt-contain_sf"/>
</dbReference>
<evidence type="ECO:0000313" key="14">
    <source>
        <dbReference type="Proteomes" id="UP000094527"/>
    </source>
</evidence>
<dbReference type="Proteomes" id="UP000094527">
    <property type="component" value="Unassembled WGS sequence"/>
</dbReference>
<feature type="transmembrane region" description="Helical" evidence="11">
    <location>
        <begin position="441"/>
        <end position="459"/>
    </location>
</feature>
<feature type="transmembrane region" description="Helical" evidence="11">
    <location>
        <begin position="658"/>
        <end position="679"/>
    </location>
</feature>
<keyword evidence="4" id="KW-0677">Repeat</keyword>
<comment type="caution">
    <text evidence="13">The sequence shown here is derived from an EMBL/GenBank/DDBJ whole genome shotgun (WGS) entry which is preliminary data.</text>
</comment>
<feature type="region of interest" description="Disordered" evidence="10">
    <location>
        <begin position="1"/>
        <end position="59"/>
    </location>
</feature>
<evidence type="ECO:0000313" key="13">
    <source>
        <dbReference type="EMBL" id="ODN02514.1"/>
    </source>
</evidence>
<feature type="transmembrane region" description="Helical" evidence="11">
    <location>
        <begin position="479"/>
        <end position="497"/>
    </location>
</feature>
<dbReference type="InterPro" id="IPR002153">
    <property type="entry name" value="TRPC_channel"/>
</dbReference>
<feature type="compositionally biased region" description="Basic residues" evidence="10">
    <location>
        <begin position="1"/>
        <end position="18"/>
    </location>
</feature>
<proteinExistence type="predicted"/>
<evidence type="ECO:0000256" key="2">
    <source>
        <dbReference type="ARBA" id="ARBA00022448"/>
    </source>
</evidence>
<dbReference type="GO" id="GO:0015279">
    <property type="term" value="F:store-operated calcium channel activity"/>
    <property type="evidence" value="ECO:0007669"/>
    <property type="project" value="TreeGrafter"/>
</dbReference>
<dbReference type="STRING" id="48709.A0A1D2NB75"/>
<dbReference type="OrthoDB" id="2373987at2759"/>
<evidence type="ECO:0000256" key="9">
    <source>
        <dbReference type="ARBA" id="ARBA00023303"/>
    </source>
</evidence>
<feature type="transmembrane region" description="Helical" evidence="11">
    <location>
        <begin position="410"/>
        <end position="429"/>
    </location>
</feature>
<evidence type="ECO:0000256" key="1">
    <source>
        <dbReference type="ARBA" id="ARBA00004141"/>
    </source>
</evidence>
<reference evidence="13 14" key="1">
    <citation type="journal article" date="2016" name="Genome Biol. Evol.">
        <title>Gene Family Evolution Reflects Adaptation to Soil Environmental Stressors in the Genome of the Collembolan Orchesella cincta.</title>
        <authorList>
            <person name="Faddeeva-Vakhrusheva A."/>
            <person name="Derks M.F."/>
            <person name="Anvar S.Y."/>
            <person name="Agamennone V."/>
            <person name="Suring W."/>
            <person name="Smit S."/>
            <person name="van Straalen N.M."/>
            <person name="Roelofs D."/>
        </authorList>
    </citation>
    <scope>NUCLEOTIDE SEQUENCE [LARGE SCALE GENOMIC DNA]</scope>
    <source>
        <tissue evidence="13">Mixed pool</tissue>
    </source>
</reference>
<keyword evidence="3 11" id="KW-0812">Transmembrane</keyword>
<dbReference type="SUPFAM" id="SSF48403">
    <property type="entry name" value="Ankyrin repeat"/>
    <property type="match status" value="1"/>
</dbReference>
<dbReference type="GO" id="GO:0051480">
    <property type="term" value="P:regulation of cytosolic calcium ion concentration"/>
    <property type="evidence" value="ECO:0007669"/>
    <property type="project" value="TreeGrafter"/>
</dbReference>
<organism evidence="13 14">
    <name type="scientific">Orchesella cincta</name>
    <name type="common">Springtail</name>
    <name type="synonym">Podura cincta</name>
    <dbReference type="NCBI Taxonomy" id="48709"/>
    <lineage>
        <taxon>Eukaryota</taxon>
        <taxon>Metazoa</taxon>
        <taxon>Ecdysozoa</taxon>
        <taxon>Arthropoda</taxon>
        <taxon>Hexapoda</taxon>
        <taxon>Collembola</taxon>
        <taxon>Entomobryomorpha</taxon>
        <taxon>Entomobryoidea</taxon>
        <taxon>Orchesellidae</taxon>
        <taxon>Orchesellinae</taxon>
        <taxon>Orchesella</taxon>
    </lineage>
</organism>
<sequence>MGKKDKKVKKSKKTKSRSQRNVTTTPSTLSPTSQTGTQDQTSDSEKEDTTKKGSLEKMDERNEWEKMLFEYVETGRDRQEVRDLITANFSKININNKNNSNQDILTKAVEKKDMKMIRLLLRVDPDIIEIKNAFLSAIKDGDMHIVQLLLSFDDGNTKSKHGFQTKTKDDVKGTEFDNSVYGRRVTPLGMAAKYGHYEIIQVLWDRGERLPEICMPSCDCDSCKTKTRELEKIKTRLNLLKANCNPTYLIFRAGTDGSFDPVHESFELICKLDQCIDEEPEFKQDYEKIKEELEKFPTTLLGLCRDTEETKTFLSQKKGYVGADIQYPRLAYAMECDQKTLVAHPNAQYLLYMQWKTDAWIPHNPVSNVLVVFLTGLFFPFISIFLWFGLFCGSSMPAVKHFLAPRNRCIAKWASQLFFCFLLFIMNIDERADGDSEPPTIYIRWIVVLYAASHAVSLIRHFLQHPKGFFKRGWNLFDIVTLCAFSVTIAFWIISFIRESQKEFEEITERRQMESTHPVLLGECALAVSTLCAGLRLLRVLILSASVGPLQCAFTKMSRNLFTFAAFYVVAVTTYALGTQILFRPYKDLTKIEDNQTKYAPSSFNDIEASMETFFWSFFAGLKKEQVEIFSPEGSFMRDGEEVDFQATQSTTQLTATLIQMSFQVIVVLFLGGMLTGLFSNTQETILGDDKDTHWKFLRSREWMYHSQDTLLTPPFNLLPNGSCLLDVCSWISAVSCSKNGSKEAGCDMEQCCFMRDVESAAEKHTRRTDYPGLLRKLFQRYFQYVMWQESEESKPEKKDVETIQESVIELRKMTEELLQKLGRNSGDASTPPGSHVVIASTPKSGIEVLMNPKPVSRTDS</sequence>
<dbReference type="GO" id="GO:0070679">
    <property type="term" value="F:inositol 1,4,5 trisphosphate binding"/>
    <property type="evidence" value="ECO:0007669"/>
    <property type="project" value="TreeGrafter"/>
</dbReference>
<keyword evidence="7" id="KW-0406">Ion transport</keyword>
<keyword evidence="2" id="KW-0813">Transport</keyword>
<dbReference type="SMART" id="SM01420">
    <property type="entry name" value="TRP_2"/>
    <property type="match status" value="1"/>
</dbReference>
<dbReference type="AlphaFoldDB" id="A0A1D2NB75"/>
<comment type="subcellular location">
    <subcellularLocation>
        <location evidence="1">Membrane</location>
        <topology evidence="1">Multi-pass membrane protein</topology>
    </subcellularLocation>
</comment>
<feature type="transmembrane region" description="Helical" evidence="11">
    <location>
        <begin position="369"/>
        <end position="390"/>
    </location>
</feature>
<protein>
    <submittedName>
        <fullName evidence="13">Short transient receptor potential channel 5</fullName>
    </submittedName>
</protein>
<evidence type="ECO:0000256" key="3">
    <source>
        <dbReference type="ARBA" id="ARBA00022692"/>
    </source>
</evidence>
<keyword evidence="14" id="KW-1185">Reference proteome</keyword>
<evidence type="ECO:0000256" key="7">
    <source>
        <dbReference type="ARBA" id="ARBA00023065"/>
    </source>
</evidence>
<name>A0A1D2NB75_ORCCI</name>
<feature type="compositionally biased region" description="Low complexity" evidence="10">
    <location>
        <begin position="23"/>
        <end position="41"/>
    </location>
</feature>
<accession>A0A1D2NB75</accession>
<evidence type="ECO:0000256" key="10">
    <source>
        <dbReference type="SAM" id="MobiDB-lite"/>
    </source>
</evidence>
<keyword evidence="8 11" id="KW-0472">Membrane</keyword>
<evidence type="ECO:0000259" key="12">
    <source>
        <dbReference type="SMART" id="SM01420"/>
    </source>
</evidence>
<dbReference type="Gene3D" id="1.25.40.20">
    <property type="entry name" value="Ankyrin repeat-containing domain"/>
    <property type="match status" value="1"/>
</dbReference>
<dbReference type="Pfam" id="PF08344">
    <property type="entry name" value="TRP_2"/>
    <property type="match status" value="1"/>
</dbReference>
<evidence type="ECO:0000256" key="6">
    <source>
        <dbReference type="ARBA" id="ARBA00023043"/>
    </source>
</evidence>
<feature type="transmembrane region" description="Helical" evidence="11">
    <location>
        <begin position="562"/>
        <end position="583"/>
    </location>
</feature>
<evidence type="ECO:0000256" key="11">
    <source>
        <dbReference type="SAM" id="Phobius"/>
    </source>
</evidence>
<dbReference type="InterPro" id="IPR013555">
    <property type="entry name" value="TRP_dom"/>
</dbReference>
<feature type="region of interest" description="Disordered" evidence="10">
    <location>
        <begin position="822"/>
        <end position="861"/>
    </location>
</feature>
<dbReference type="PANTHER" id="PTHR10117">
    <property type="entry name" value="TRANSIENT RECEPTOR POTENTIAL CHANNEL"/>
    <property type="match status" value="1"/>
</dbReference>
<dbReference type="PANTHER" id="PTHR10117:SF54">
    <property type="entry name" value="TRANSIENT RECEPTOR POTENTIAL-GAMMA PROTEIN"/>
    <property type="match status" value="1"/>
</dbReference>
<evidence type="ECO:0000256" key="5">
    <source>
        <dbReference type="ARBA" id="ARBA00022989"/>
    </source>
</evidence>
<dbReference type="EMBL" id="LJIJ01000108">
    <property type="protein sequence ID" value="ODN02514.1"/>
    <property type="molecule type" value="Genomic_DNA"/>
</dbReference>
<feature type="compositionally biased region" description="Basic and acidic residues" evidence="10">
    <location>
        <begin position="43"/>
        <end position="59"/>
    </location>
</feature>
<keyword evidence="13" id="KW-0675">Receptor</keyword>